<feature type="transmembrane region" description="Helical" evidence="7">
    <location>
        <begin position="6"/>
        <end position="28"/>
    </location>
</feature>
<feature type="transmembrane region" description="Helical" evidence="7">
    <location>
        <begin position="75"/>
        <end position="97"/>
    </location>
</feature>
<dbReference type="Proteomes" id="UP000032869">
    <property type="component" value="Unassembled WGS sequence"/>
</dbReference>
<proteinExistence type="inferred from homology"/>
<keyword evidence="3" id="KW-1003">Cell membrane</keyword>
<dbReference type="InterPro" id="IPR007140">
    <property type="entry name" value="DUF350"/>
</dbReference>
<dbReference type="OrthoDB" id="5573330at2"/>
<evidence type="ECO:0000256" key="6">
    <source>
        <dbReference type="ARBA" id="ARBA00023136"/>
    </source>
</evidence>
<name>A0A093VF20_9GAMM</name>
<keyword evidence="6 7" id="KW-0472">Membrane</keyword>
<feature type="transmembrane region" description="Helical" evidence="7">
    <location>
        <begin position="109"/>
        <end position="128"/>
    </location>
</feature>
<keyword evidence="4 7" id="KW-0812">Transmembrane</keyword>
<evidence type="ECO:0000256" key="7">
    <source>
        <dbReference type="SAM" id="Phobius"/>
    </source>
</evidence>
<sequence length="132" mass="14188">MPILNALLAFASYFFIGFAMVLAFLFIYTRVTPHDEWALIKKNNGTAAIGFGGALIGYVIPLSSAAINSVSLVDYITWGAVALVVQLLIYFAVRLYMPRLSQHIQNNDIASGAFLCAASLSGGILNAACMSY</sequence>
<dbReference type="EMBL" id="JQHM01000003">
    <property type="protein sequence ID" value="KFX05397.1"/>
    <property type="molecule type" value="Genomic_DNA"/>
</dbReference>
<evidence type="ECO:0000313" key="8">
    <source>
        <dbReference type="EMBL" id="KFX05397.1"/>
    </source>
</evidence>
<dbReference type="Pfam" id="PF03994">
    <property type="entry name" value="DUF350"/>
    <property type="match status" value="1"/>
</dbReference>
<comment type="subcellular location">
    <subcellularLocation>
        <location evidence="1">Cell membrane</location>
        <topology evidence="1">Multi-pass membrane protein</topology>
    </subcellularLocation>
</comment>
<dbReference type="Proteomes" id="UP000032874">
    <property type="component" value="Unassembled WGS sequence"/>
</dbReference>
<dbReference type="AlphaFoldDB" id="A0A093VF20"/>
<protein>
    <submittedName>
        <fullName evidence="8">Membrane protein</fullName>
    </submittedName>
</protein>
<evidence type="ECO:0000256" key="3">
    <source>
        <dbReference type="ARBA" id="ARBA00022475"/>
    </source>
</evidence>
<evidence type="ECO:0000256" key="5">
    <source>
        <dbReference type="ARBA" id="ARBA00022989"/>
    </source>
</evidence>
<dbReference type="PANTHER" id="PTHR40043">
    <property type="entry name" value="UPF0719 INNER MEMBRANE PROTEIN YJFL"/>
    <property type="match status" value="1"/>
</dbReference>
<keyword evidence="5 7" id="KW-1133">Transmembrane helix</keyword>
<dbReference type="PANTHER" id="PTHR40043:SF1">
    <property type="entry name" value="UPF0719 INNER MEMBRANE PROTEIN YJFL"/>
    <property type="match status" value="1"/>
</dbReference>
<evidence type="ECO:0000256" key="4">
    <source>
        <dbReference type="ARBA" id="ARBA00022692"/>
    </source>
</evidence>
<dbReference type="RefSeq" id="WP_039306553.1">
    <property type="nucleotide sequence ID" value="NZ_JAODTE010000012.1"/>
</dbReference>
<reference evidence="10 11" key="1">
    <citation type="submission" date="2014-08" db="EMBL/GenBank/DDBJ databases">
        <title>Genome sequences of NCPPB Pectobacterium isolates.</title>
        <authorList>
            <person name="Glover R.H."/>
            <person name="Sapp M."/>
            <person name="Elphinstone J."/>
        </authorList>
    </citation>
    <scope>NUCLEOTIDE SEQUENCE [LARGE SCALE GENOMIC DNA]</scope>
    <source>
        <strain evidence="9 10">NCPPB 2793</strain>
        <strain evidence="8 11">NCPPB 2795</strain>
    </source>
</reference>
<evidence type="ECO:0000313" key="10">
    <source>
        <dbReference type="Proteomes" id="UP000032869"/>
    </source>
</evidence>
<dbReference type="GO" id="GO:0005886">
    <property type="term" value="C:plasma membrane"/>
    <property type="evidence" value="ECO:0007669"/>
    <property type="project" value="UniProtKB-SubCell"/>
</dbReference>
<accession>A0A093VF20</accession>
<evidence type="ECO:0000256" key="1">
    <source>
        <dbReference type="ARBA" id="ARBA00004651"/>
    </source>
</evidence>
<feature type="transmembrane region" description="Helical" evidence="7">
    <location>
        <begin position="48"/>
        <end position="69"/>
    </location>
</feature>
<comment type="similarity">
    <text evidence="2">Belongs to the UPF0719 family.</text>
</comment>
<evidence type="ECO:0000313" key="11">
    <source>
        <dbReference type="Proteomes" id="UP000032874"/>
    </source>
</evidence>
<dbReference type="STRING" id="55207.KP22_11885"/>
<comment type="caution">
    <text evidence="8">The sequence shown here is derived from an EMBL/GenBank/DDBJ whole genome shotgun (WGS) entry which is preliminary data.</text>
</comment>
<evidence type="ECO:0000256" key="2">
    <source>
        <dbReference type="ARBA" id="ARBA00005779"/>
    </source>
</evidence>
<evidence type="ECO:0000313" key="9">
    <source>
        <dbReference type="EMBL" id="KFX19178.1"/>
    </source>
</evidence>
<keyword evidence="10" id="KW-1185">Reference proteome</keyword>
<dbReference type="EMBL" id="JQHL01000008">
    <property type="protein sequence ID" value="KFX19178.1"/>
    <property type="molecule type" value="Genomic_DNA"/>
</dbReference>
<gene>
    <name evidence="9" type="ORF">JV35_15515</name>
    <name evidence="8" type="ORF">KP22_11885</name>
</gene>
<organism evidence="8 11">
    <name type="scientific">Pectobacterium betavasculorum</name>
    <dbReference type="NCBI Taxonomy" id="55207"/>
    <lineage>
        <taxon>Bacteria</taxon>
        <taxon>Pseudomonadati</taxon>
        <taxon>Pseudomonadota</taxon>
        <taxon>Gammaproteobacteria</taxon>
        <taxon>Enterobacterales</taxon>
        <taxon>Pectobacteriaceae</taxon>
        <taxon>Pectobacterium</taxon>
    </lineage>
</organism>
<dbReference type="eggNOG" id="COG3766">
    <property type="taxonomic scope" value="Bacteria"/>
</dbReference>